<keyword evidence="8" id="KW-0472">Membrane</keyword>
<evidence type="ECO:0000256" key="3">
    <source>
        <dbReference type="ARBA" id="ARBA00010617"/>
    </source>
</evidence>
<reference evidence="9 10" key="1">
    <citation type="journal article" date="2020" name="ISME J.">
        <title>Uncovering the hidden diversity of litter-decomposition mechanisms in mushroom-forming fungi.</title>
        <authorList>
            <person name="Floudas D."/>
            <person name="Bentzer J."/>
            <person name="Ahren D."/>
            <person name="Johansson T."/>
            <person name="Persson P."/>
            <person name="Tunlid A."/>
        </authorList>
    </citation>
    <scope>NUCLEOTIDE SEQUENCE [LARGE SCALE GENOMIC DNA]</scope>
    <source>
        <strain evidence="9 10">CBS 175.51</strain>
    </source>
</reference>
<dbReference type="PANTHER" id="PTHR24305:SF187">
    <property type="entry name" value="P450, PUTATIVE (EUROFUNG)-RELATED"/>
    <property type="match status" value="1"/>
</dbReference>
<dbReference type="AlphaFoldDB" id="A0A8H5F775"/>
<dbReference type="Proteomes" id="UP000541558">
    <property type="component" value="Unassembled WGS sequence"/>
</dbReference>
<dbReference type="EMBL" id="JAACJK010000163">
    <property type="protein sequence ID" value="KAF5326097.1"/>
    <property type="molecule type" value="Genomic_DNA"/>
</dbReference>
<dbReference type="InterPro" id="IPR001128">
    <property type="entry name" value="Cyt_P450"/>
</dbReference>
<dbReference type="GO" id="GO:0016705">
    <property type="term" value="F:oxidoreductase activity, acting on paired donors, with incorporation or reduction of molecular oxygen"/>
    <property type="evidence" value="ECO:0007669"/>
    <property type="project" value="InterPro"/>
</dbReference>
<keyword evidence="8" id="KW-0812">Transmembrane</keyword>
<comment type="caution">
    <text evidence="9">The sequence shown here is derived from an EMBL/GenBank/DDBJ whole genome shotgun (WGS) entry which is preliminary data.</text>
</comment>
<evidence type="ECO:0000256" key="8">
    <source>
        <dbReference type="SAM" id="Phobius"/>
    </source>
</evidence>
<evidence type="ECO:0000256" key="2">
    <source>
        <dbReference type="ARBA" id="ARBA00005179"/>
    </source>
</evidence>
<dbReference type="GO" id="GO:0004497">
    <property type="term" value="F:monooxygenase activity"/>
    <property type="evidence" value="ECO:0007669"/>
    <property type="project" value="UniProtKB-KW"/>
</dbReference>
<keyword evidence="5" id="KW-0560">Oxidoreductase</keyword>
<evidence type="ECO:0000256" key="1">
    <source>
        <dbReference type="ARBA" id="ARBA00001971"/>
    </source>
</evidence>
<dbReference type="Pfam" id="PF00067">
    <property type="entry name" value="p450"/>
    <property type="match status" value="1"/>
</dbReference>
<protein>
    <recommendedName>
        <fullName evidence="11">Cytochrome P450</fullName>
    </recommendedName>
</protein>
<dbReference type="GO" id="GO:0020037">
    <property type="term" value="F:heme binding"/>
    <property type="evidence" value="ECO:0007669"/>
    <property type="project" value="InterPro"/>
</dbReference>
<keyword evidence="6" id="KW-0408">Iron</keyword>
<comment type="similarity">
    <text evidence="3">Belongs to the cytochrome P450 family.</text>
</comment>
<evidence type="ECO:0000256" key="7">
    <source>
        <dbReference type="ARBA" id="ARBA00023033"/>
    </source>
</evidence>
<sequence>MPREALANWACQRAEKNGDCHPRAYKYFKNPQLFYRPNTMTFSVQQALLLDFLAGIGLHLYCQRYEPEKYWAVLGVVSLLPILPAYLLSSDFTSFSHCFFLASVVFLCSLFTSIILYRLSPLHPLAKYPGPPLWRITKFSAAWYGAQGRYHIKLKALHDRYGHIVRIGPNELSIIEKDMIPFILGPKGMPKGPLWEGRRLLPSKNYNVNNSLIGVRDLQRHSALRGPWNKAFGTGPLKDYQEMLLARANFLQTKLEQRCESSEGGTDRIDLTEWMTFFAFDFMGDIAFSSDFSLLAIGDLHGFVKNMAAAQWLPTILQHVPWLAKLARATPFVGGTLRKFGDFAVEQARRRAANTTLKKDLFYHLLQAADPDSTSNPLPFIISNAVLTILAGSDTTSSALSSTFYYLLRNPGTYKRLQGDIDDSCEGDEIPSPDRLAHLPYLDAVM</sequence>
<dbReference type="SUPFAM" id="SSF48264">
    <property type="entry name" value="Cytochrome P450"/>
    <property type="match status" value="1"/>
</dbReference>
<keyword evidence="8" id="KW-1133">Transmembrane helix</keyword>
<comment type="cofactor">
    <cofactor evidence="1">
        <name>heme</name>
        <dbReference type="ChEBI" id="CHEBI:30413"/>
    </cofactor>
</comment>
<evidence type="ECO:0000313" key="10">
    <source>
        <dbReference type="Proteomes" id="UP000541558"/>
    </source>
</evidence>
<evidence type="ECO:0000256" key="4">
    <source>
        <dbReference type="ARBA" id="ARBA00022723"/>
    </source>
</evidence>
<gene>
    <name evidence="9" type="ORF">D9611_000857</name>
</gene>
<comment type="pathway">
    <text evidence="2">Secondary metabolite biosynthesis.</text>
</comment>
<feature type="transmembrane region" description="Helical" evidence="8">
    <location>
        <begin position="94"/>
        <end position="117"/>
    </location>
</feature>
<name>A0A8H5F775_9AGAR</name>
<organism evidence="9 10">
    <name type="scientific">Ephemerocybe angulata</name>
    <dbReference type="NCBI Taxonomy" id="980116"/>
    <lineage>
        <taxon>Eukaryota</taxon>
        <taxon>Fungi</taxon>
        <taxon>Dikarya</taxon>
        <taxon>Basidiomycota</taxon>
        <taxon>Agaricomycotina</taxon>
        <taxon>Agaricomycetes</taxon>
        <taxon>Agaricomycetidae</taxon>
        <taxon>Agaricales</taxon>
        <taxon>Agaricineae</taxon>
        <taxon>Psathyrellaceae</taxon>
        <taxon>Ephemerocybe</taxon>
    </lineage>
</organism>
<dbReference type="OrthoDB" id="6692864at2759"/>
<dbReference type="InterPro" id="IPR050121">
    <property type="entry name" value="Cytochrome_P450_monoxygenase"/>
</dbReference>
<feature type="transmembrane region" description="Helical" evidence="8">
    <location>
        <begin position="70"/>
        <end position="88"/>
    </location>
</feature>
<evidence type="ECO:0000256" key="5">
    <source>
        <dbReference type="ARBA" id="ARBA00023002"/>
    </source>
</evidence>
<dbReference type="PANTHER" id="PTHR24305">
    <property type="entry name" value="CYTOCHROME P450"/>
    <property type="match status" value="1"/>
</dbReference>
<evidence type="ECO:0008006" key="11">
    <source>
        <dbReference type="Google" id="ProtNLM"/>
    </source>
</evidence>
<proteinExistence type="inferred from homology"/>
<evidence type="ECO:0000313" key="9">
    <source>
        <dbReference type="EMBL" id="KAF5326097.1"/>
    </source>
</evidence>
<keyword evidence="10" id="KW-1185">Reference proteome</keyword>
<feature type="transmembrane region" description="Helical" evidence="8">
    <location>
        <begin position="42"/>
        <end position="61"/>
    </location>
</feature>
<dbReference type="Gene3D" id="1.10.630.10">
    <property type="entry name" value="Cytochrome P450"/>
    <property type="match status" value="1"/>
</dbReference>
<keyword evidence="7" id="KW-0503">Monooxygenase</keyword>
<dbReference type="InterPro" id="IPR036396">
    <property type="entry name" value="Cyt_P450_sf"/>
</dbReference>
<keyword evidence="4" id="KW-0479">Metal-binding</keyword>
<dbReference type="GO" id="GO:0005506">
    <property type="term" value="F:iron ion binding"/>
    <property type="evidence" value="ECO:0007669"/>
    <property type="project" value="InterPro"/>
</dbReference>
<accession>A0A8H5F775</accession>
<evidence type="ECO:0000256" key="6">
    <source>
        <dbReference type="ARBA" id="ARBA00023004"/>
    </source>
</evidence>